<gene>
    <name evidence="4" type="ORF">FCL54_08235</name>
</gene>
<protein>
    <recommendedName>
        <fullName evidence="6">Competence protein CoiA</fullName>
    </recommendedName>
</protein>
<feature type="domain" description="Competence protein CoiA nuclease-like" evidence="1">
    <location>
        <begin position="91"/>
        <end position="247"/>
    </location>
</feature>
<proteinExistence type="predicted"/>
<dbReference type="AlphaFoldDB" id="A0A5R9F5Y7"/>
<dbReference type="OrthoDB" id="3784230at2"/>
<organism evidence="4 5">
    <name type="scientific">Exobacillus caeni</name>
    <dbReference type="NCBI Taxonomy" id="2574798"/>
    <lineage>
        <taxon>Bacteria</taxon>
        <taxon>Bacillati</taxon>
        <taxon>Bacillota</taxon>
        <taxon>Bacilli</taxon>
        <taxon>Bacillales</taxon>
        <taxon>Guptibacillaceae</taxon>
        <taxon>Exobacillus</taxon>
    </lineage>
</organism>
<evidence type="ECO:0000313" key="5">
    <source>
        <dbReference type="Proteomes" id="UP000308230"/>
    </source>
</evidence>
<dbReference type="PIRSF" id="PIRSF007487">
    <property type="entry name" value="Competence-induced_CoiA_bac"/>
    <property type="match status" value="1"/>
</dbReference>
<dbReference type="Proteomes" id="UP000308230">
    <property type="component" value="Unassembled WGS sequence"/>
</dbReference>
<evidence type="ECO:0000259" key="1">
    <source>
        <dbReference type="Pfam" id="PF06054"/>
    </source>
</evidence>
<dbReference type="EMBL" id="SWLG01000005">
    <property type="protein sequence ID" value="TLS37800.1"/>
    <property type="molecule type" value="Genomic_DNA"/>
</dbReference>
<evidence type="ECO:0000259" key="2">
    <source>
        <dbReference type="Pfam" id="PF25164"/>
    </source>
</evidence>
<keyword evidence="5" id="KW-1185">Reference proteome</keyword>
<dbReference type="Pfam" id="PF25164">
    <property type="entry name" value="CoiA_N"/>
    <property type="match status" value="1"/>
</dbReference>
<dbReference type="InterPro" id="IPR057252">
    <property type="entry name" value="CoiA_C"/>
</dbReference>
<sequence length="417" mass="48789">MDIKAARCCFFCCIIVLLKREGGAMLTAMRKNNEIISLLDPWEKQELLTLRVKESFSCPACKEPVRLKLGTRKAWHFAHERMACEIETEPESDYHIKGKKQLFESIFRNHATVSIEPYLKSIKQRPDLLVTSSLSPIALEFQCSTIPHDSLSRRTISYISKGIRPVWILGGNRLKRKSFSVFSLTPMDFLTARMKEPEMIYLTYYCPISQQLAFVYDIHTISPSSVFASVIFEKNVSLRLSTLINPSLPQQFPYEDWLAVKRKWRLGKQFPFTNSSFFHKRFYELGMPVSLYPCEAGIPTKFDYWFETPGYLWQSWILLKLIPSYGRDEVFSFRDIYEEMKILRAKKIIKIRNLKFLKETHYSFSIADYLIKLSRLGLLEQVDGLTFKRREKAKLPSSLEKAFACDREVLDFLYSKK</sequence>
<dbReference type="InterPro" id="IPR010330">
    <property type="entry name" value="CoiA_nuc"/>
</dbReference>
<dbReference type="Pfam" id="PF06054">
    <property type="entry name" value="CoiA_nuc"/>
    <property type="match status" value="1"/>
</dbReference>
<feature type="domain" description="Competence protein CoiA-like N-terminal" evidence="2">
    <location>
        <begin position="40"/>
        <end position="86"/>
    </location>
</feature>
<evidence type="ECO:0000313" key="4">
    <source>
        <dbReference type="EMBL" id="TLS37800.1"/>
    </source>
</evidence>
<feature type="domain" description="Competence protein CoiA C-terminal" evidence="3">
    <location>
        <begin position="252"/>
        <end position="402"/>
    </location>
</feature>
<dbReference type="InterPro" id="IPR021176">
    <property type="entry name" value="Competence-induced_CoiA"/>
</dbReference>
<name>A0A5R9F5Y7_9BACL</name>
<accession>A0A5R9F5Y7</accession>
<evidence type="ECO:0008006" key="6">
    <source>
        <dbReference type="Google" id="ProtNLM"/>
    </source>
</evidence>
<dbReference type="InterPro" id="IPR057253">
    <property type="entry name" value="CoiA-like_N"/>
</dbReference>
<reference evidence="4 5" key="1">
    <citation type="submission" date="2019-04" db="EMBL/GenBank/DDBJ databases">
        <title>Bacillus caeni sp. nov., a bacterium isolated from mangrove sediment.</title>
        <authorList>
            <person name="Huang H."/>
            <person name="Mo K."/>
            <person name="Hu Y."/>
        </authorList>
    </citation>
    <scope>NUCLEOTIDE SEQUENCE [LARGE SCALE GENOMIC DNA]</scope>
    <source>
        <strain evidence="4 5">HB172195</strain>
    </source>
</reference>
<dbReference type="Pfam" id="PF25166">
    <property type="entry name" value="CoiA_C"/>
    <property type="match status" value="1"/>
</dbReference>
<comment type="caution">
    <text evidence="4">The sequence shown here is derived from an EMBL/GenBank/DDBJ whole genome shotgun (WGS) entry which is preliminary data.</text>
</comment>
<evidence type="ECO:0000259" key="3">
    <source>
        <dbReference type="Pfam" id="PF25166"/>
    </source>
</evidence>